<proteinExistence type="predicted"/>
<organism evidence="1 2">
    <name type="scientific">Halomarina halobia</name>
    <dbReference type="NCBI Taxonomy" id="3033386"/>
    <lineage>
        <taxon>Archaea</taxon>
        <taxon>Methanobacteriati</taxon>
        <taxon>Methanobacteriota</taxon>
        <taxon>Stenosarchaea group</taxon>
        <taxon>Halobacteria</taxon>
        <taxon>Halobacteriales</taxon>
        <taxon>Natronomonadaceae</taxon>
        <taxon>Halomarina</taxon>
    </lineage>
</organism>
<dbReference type="AlphaFoldDB" id="A0ABD6AAV8"/>
<accession>A0ABD6AAV8</accession>
<dbReference type="InterPro" id="IPR019714">
    <property type="entry name" value="2-haloacid_dehalogenase_DehI"/>
</dbReference>
<dbReference type="EMBL" id="JBHTBF010000002">
    <property type="protein sequence ID" value="MFC7317537.1"/>
    <property type="molecule type" value="Genomic_DNA"/>
</dbReference>
<evidence type="ECO:0000313" key="2">
    <source>
        <dbReference type="Proteomes" id="UP001596547"/>
    </source>
</evidence>
<dbReference type="Pfam" id="PF10778">
    <property type="entry name" value="DehI"/>
    <property type="match status" value="1"/>
</dbReference>
<gene>
    <name evidence="1" type="ORF">ACFQPE_12165</name>
</gene>
<dbReference type="Proteomes" id="UP001596547">
    <property type="component" value="Unassembled WGS sequence"/>
</dbReference>
<name>A0ABD6AAV8_9EURY</name>
<keyword evidence="2" id="KW-1185">Reference proteome</keyword>
<dbReference type="GeneID" id="79315790"/>
<dbReference type="RefSeq" id="WP_276303216.1">
    <property type="nucleotide sequence ID" value="NZ_CP119992.1"/>
</dbReference>
<sequence>MDTSEQLYDREATGWRRGLYDDVKHTFRAPVVNWIFRTAVANEPEFTRYAWGQVKPLFETRAFARLTVEYRDAVLSELDDLPAYDPAALGVSPAAFAELRGQLATFDVVAPRLAVLFEAMDRGLHGEAVGTDTADDPATTAPFPDWLDRDRGAPPSMVAPDAVPGELSGTVESVREFHGLGSNLPSIYRCLAQWPAALDRLWGDVEPALESAAFDRACDRVDDLASGFVTGAPYRPRLAPDDLRGIGMEEDSIEDVQELFREFNSGPVETVLPALPVFAATVGAGGERAPL</sequence>
<reference evidence="1 2" key="1">
    <citation type="journal article" date="2019" name="Int. J. Syst. Evol. Microbiol.">
        <title>The Global Catalogue of Microorganisms (GCM) 10K type strain sequencing project: providing services to taxonomists for standard genome sequencing and annotation.</title>
        <authorList>
            <consortium name="The Broad Institute Genomics Platform"/>
            <consortium name="The Broad Institute Genome Sequencing Center for Infectious Disease"/>
            <person name="Wu L."/>
            <person name="Ma J."/>
        </authorList>
    </citation>
    <scope>NUCLEOTIDE SEQUENCE [LARGE SCALE GENOMIC DNA]</scope>
    <source>
        <strain evidence="1 2">PSR21</strain>
    </source>
</reference>
<comment type="caution">
    <text evidence="1">The sequence shown here is derived from an EMBL/GenBank/DDBJ whole genome shotgun (WGS) entry which is preliminary data.</text>
</comment>
<evidence type="ECO:0000313" key="1">
    <source>
        <dbReference type="EMBL" id="MFC7317537.1"/>
    </source>
</evidence>
<protein>
    <submittedName>
        <fullName evidence="1">Halocarboxylic acid dehydrogenase DehI family protein</fullName>
    </submittedName>
</protein>